<accession>A0A183AV43</accession>
<evidence type="ECO:0000313" key="4">
    <source>
        <dbReference type="WBParaSite" id="ECPE_0001086201-mRNA-1"/>
    </source>
</evidence>
<gene>
    <name evidence="2" type="ORF">ECPE_LOCUS10828</name>
</gene>
<dbReference type="InterPro" id="IPR043128">
    <property type="entry name" value="Rev_trsase/Diguanyl_cyclase"/>
</dbReference>
<evidence type="ECO:0000313" key="3">
    <source>
        <dbReference type="Proteomes" id="UP000272942"/>
    </source>
</evidence>
<dbReference type="InterPro" id="IPR000477">
    <property type="entry name" value="RT_dom"/>
</dbReference>
<dbReference type="OrthoDB" id="116078at2759"/>
<evidence type="ECO:0000259" key="1">
    <source>
        <dbReference type="PROSITE" id="PS50878"/>
    </source>
</evidence>
<reference evidence="4" key="1">
    <citation type="submission" date="2016-06" db="UniProtKB">
        <authorList>
            <consortium name="WormBaseParasite"/>
        </authorList>
    </citation>
    <scope>IDENTIFICATION</scope>
</reference>
<dbReference type="InterPro" id="IPR043502">
    <property type="entry name" value="DNA/RNA_pol_sf"/>
</dbReference>
<dbReference type="EMBL" id="UZAN01049761">
    <property type="protein sequence ID" value="VDP87685.1"/>
    <property type="molecule type" value="Genomic_DNA"/>
</dbReference>
<dbReference type="WBParaSite" id="ECPE_0001086201-mRNA-1">
    <property type="protein sequence ID" value="ECPE_0001086201-mRNA-1"/>
    <property type="gene ID" value="ECPE_0001086201"/>
</dbReference>
<reference evidence="2 3" key="2">
    <citation type="submission" date="2018-11" db="EMBL/GenBank/DDBJ databases">
        <authorList>
            <consortium name="Pathogen Informatics"/>
        </authorList>
    </citation>
    <scope>NUCLEOTIDE SEQUENCE [LARGE SCALE GENOMIC DNA]</scope>
    <source>
        <strain evidence="2 3">Egypt</strain>
    </source>
</reference>
<evidence type="ECO:0000313" key="2">
    <source>
        <dbReference type="EMBL" id="VDP87685.1"/>
    </source>
</evidence>
<sequence length="272" mass="30289">MVMAAIDEAIHGLDGVLTYRDDAIVFGATKAEHDKRLTNLLERFTQKNVPIRASKCMFSSPELEFMGFTVDEKGYHPDTSRFRPLTELESPRDKNQLRFIMGCLKYYSRFIPNFATKVQPLFASQSSADWKWMAECERILHETIQMITNRPVIASFSPTKRSTLITDALDVGIGALLQQDGCPIICISRLLNAAERGYSQAQKEALAVYWAFRPGQVTGLAADANLSPGSFTESVSFAYMCFEDPLRGDFWARRCQLGQLSGSGATSAADTV</sequence>
<organism evidence="4">
    <name type="scientific">Echinostoma caproni</name>
    <dbReference type="NCBI Taxonomy" id="27848"/>
    <lineage>
        <taxon>Eukaryota</taxon>
        <taxon>Metazoa</taxon>
        <taxon>Spiralia</taxon>
        <taxon>Lophotrochozoa</taxon>
        <taxon>Platyhelminthes</taxon>
        <taxon>Trematoda</taxon>
        <taxon>Digenea</taxon>
        <taxon>Plagiorchiida</taxon>
        <taxon>Echinostomata</taxon>
        <taxon>Echinostomatoidea</taxon>
        <taxon>Echinostomatidae</taxon>
        <taxon>Echinostoma</taxon>
    </lineage>
</organism>
<dbReference type="SUPFAM" id="SSF56672">
    <property type="entry name" value="DNA/RNA polymerases"/>
    <property type="match status" value="1"/>
</dbReference>
<dbReference type="InterPro" id="IPR041577">
    <property type="entry name" value="RT_RNaseH_2"/>
</dbReference>
<dbReference type="Gene3D" id="3.30.70.270">
    <property type="match status" value="2"/>
</dbReference>
<name>A0A183AV43_9TREM</name>
<dbReference type="PANTHER" id="PTHR37984:SF9">
    <property type="entry name" value="INTEGRASE CATALYTIC DOMAIN-CONTAINING PROTEIN"/>
    <property type="match status" value="1"/>
</dbReference>
<keyword evidence="3" id="KW-1185">Reference proteome</keyword>
<proteinExistence type="predicted"/>
<dbReference type="Proteomes" id="UP000272942">
    <property type="component" value="Unassembled WGS sequence"/>
</dbReference>
<dbReference type="InterPro" id="IPR050951">
    <property type="entry name" value="Retrovirus_Pol_polyprotein"/>
</dbReference>
<dbReference type="PANTHER" id="PTHR37984">
    <property type="entry name" value="PROTEIN CBG26694"/>
    <property type="match status" value="1"/>
</dbReference>
<feature type="domain" description="Reverse transcriptase" evidence="1">
    <location>
        <begin position="1"/>
        <end position="70"/>
    </location>
</feature>
<protein>
    <submittedName>
        <fullName evidence="4">Reverse transcriptase domain-containing protein</fullName>
    </submittedName>
</protein>
<dbReference type="PROSITE" id="PS50878">
    <property type="entry name" value="RT_POL"/>
    <property type="match status" value="1"/>
</dbReference>
<dbReference type="AlphaFoldDB" id="A0A183AV43"/>
<dbReference type="Pfam" id="PF17919">
    <property type="entry name" value="RT_RNaseH_2"/>
    <property type="match status" value="1"/>
</dbReference>